<feature type="domain" description="Serine aminopeptidase S33" evidence="1">
    <location>
        <begin position="95"/>
        <end position="215"/>
    </location>
</feature>
<dbReference type="PANTHER" id="PTHR43689:SF8">
    <property type="entry name" value="ALPHA_BETA-HYDROLASES SUPERFAMILY PROTEIN"/>
    <property type="match status" value="1"/>
</dbReference>
<proteinExistence type="predicted"/>
<keyword evidence="3" id="KW-1185">Reference proteome</keyword>
<organism evidence="2 3">
    <name type="scientific">Ramlibacter albus</name>
    <dbReference type="NCBI Taxonomy" id="2079448"/>
    <lineage>
        <taxon>Bacteria</taxon>
        <taxon>Pseudomonadati</taxon>
        <taxon>Pseudomonadota</taxon>
        <taxon>Betaproteobacteria</taxon>
        <taxon>Burkholderiales</taxon>
        <taxon>Comamonadaceae</taxon>
        <taxon>Ramlibacter</taxon>
    </lineage>
</organism>
<dbReference type="AlphaFoldDB" id="A0A923M6V9"/>
<dbReference type="Proteomes" id="UP000596827">
    <property type="component" value="Unassembled WGS sequence"/>
</dbReference>
<dbReference type="InterPro" id="IPR029058">
    <property type="entry name" value="AB_hydrolase_fold"/>
</dbReference>
<protein>
    <submittedName>
        <fullName evidence="2">Alpha/beta fold hydrolase</fullName>
    </submittedName>
</protein>
<dbReference type="Gene3D" id="3.40.50.1820">
    <property type="entry name" value="alpha/beta hydrolase"/>
    <property type="match status" value="1"/>
</dbReference>
<evidence type="ECO:0000259" key="1">
    <source>
        <dbReference type="Pfam" id="PF12146"/>
    </source>
</evidence>
<name>A0A923M6V9_9BURK</name>
<sequence length="299" mass="32447">MDTTATTTGTLQAASRFYDASPALRLFRFALKTAERLWPAFAVRAAYRVFGTPLPLRWVRRPNRLGKDWRAEAWPFEDGGVTVYSPAAAPHGPVALLVHGWGGNAGQMVPLAETLGQHGLRPVLVDLPAHGASAGSVSNLPQFARAIEYVVARLMQQGFEVRALVAHSLGANAAAFAVARNLPVRRLVLLAPPASARAYTSYFAHVFGLSETTRAAMQKRIEVREGILITQFEPPAVGPRVNVPTLIVHDRDDRINAFSDGQAFARHVRGADLLATQGLGHRRILKDAQVLGRVAIFTV</sequence>
<dbReference type="Pfam" id="PF12146">
    <property type="entry name" value="Hydrolase_4"/>
    <property type="match status" value="1"/>
</dbReference>
<keyword evidence="2" id="KW-0378">Hydrolase</keyword>
<dbReference type="GO" id="GO:0016787">
    <property type="term" value="F:hydrolase activity"/>
    <property type="evidence" value="ECO:0007669"/>
    <property type="project" value="UniProtKB-KW"/>
</dbReference>
<dbReference type="PANTHER" id="PTHR43689">
    <property type="entry name" value="HYDROLASE"/>
    <property type="match status" value="1"/>
</dbReference>
<reference evidence="2" key="1">
    <citation type="submission" date="2020-08" db="EMBL/GenBank/DDBJ databases">
        <title>Ramlibacter sp. GTP1 16S ribosomal RNA gene genome sequencing and assembly.</title>
        <authorList>
            <person name="Kang M."/>
        </authorList>
    </citation>
    <scope>NUCLEOTIDE SEQUENCE</scope>
    <source>
        <strain evidence="2">GTP1</strain>
    </source>
</reference>
<dbReference type="SUPFAM" id="SSF53474">
    <property type="entry name" value="alpha/beta-Hydrolases"/>
    <property type="match status" value="1"/>
</dbReference>
<gene>
    <name evidence="2" type="ORF">H8R02_05090</name>
</gene>
<comment type="caution">
    <text evidence="2">The sequence shown here is derived from an EMBL/GenBank/DDBJ whole genome shotgun (WGS) entry which is preliminary data.</text>
</comment>
<dbReference type="EMBL" id="JACORU010000001">
    <property type="protein sequence ID" value="MBC5763814.1"/>
    <property type="molecule type" value="Genomic_DNA"/>
</dbReference>
<accession>A0A923M6V9</accession>
<dbReference type="RefSeq" id="WP_187080237.1">
    <property type="nucleotide sequence ID" value="NZ_JACORU010000001.1"/>
</dbReference>
<dbReference type="InterPro" id="IPR022742">
    <property type="entry name" value="Hydrolase_4"/>
</dbReference>
<evidence type="ECO:0000313" key="2">
    <source>
        <dbReference type="EMBL" id="MBC5763814.1"/>
    </source>
</evidence>
<evidence type="ECO:0000313" key="3">
    <source>
        <dbReference type="Proteomes" id="UP000596827"/>
    </source>
</evidence>